<dbReference type="PANTHER" id="PTHR35901:SF1">
    <property type="entry name" value="EXONUCLEASE VAPC9"/>
    <property type="match status" value="1"/>
</dbReference>
<dbReference type="GO" id="GO:0004540">
    <property type="term" value="F:RNA nuclease activity"/>
    <property type="evidence" value="ECO:0007669"/>
    <property type="project" value="InterPro"/>
</dbReference>
<keyword evidence="9" id="KW-1185">Reference proteome</keyword>
<dbReference type="AlphaFoldDB" id="A0A2V4P2U8"/>
<protein>
    <recommendedName>
        <fullName evidence="6">Ribonuclease VapC</fullName>
        <shortName evidence="6">RNase VapC</shortName>
        <ecNumber evidence="6">3.1.-.-</ecNumber>
    </recommendedName>
    <alternativeName>
        <fullName evidence="6">Toxin VapC</fullName>
    </alternativeName>
</protein>
<dbReference type="EMBL" id="PYBW01000027">
    <property type="protein sequence ID" value="PYC83754.1"/>
    <property type="molecule type" value="Genomic_DNA"/>
</dbReference>
<evidence type="ECO:0000256" key="1">
    <source>
        <dbReference type="ARBA" id="ARBA00022649"/>
    </source>
</evidence>
<evidence type="ECO:0000259" key="7">
    <source>
        <dbReference type="Pfam" id="PF01850"/>
    </source>
</evidence>
<evidence type="ECO:0000256" key="4">
    <source>
        <dbReference type="ARBA" id="ARBA00022801"/>
    </source>
</evidence>
<dbReference type="Gene3D" id="3.40.50.1010">
    <property type="entry name" value="5'-nuclease"/>
    <property type="match status" value="1"/>
</dbReference>
<gene>
    <name evidence="6" type="primary">vapC</name>
    <name evidence="8" type="ORF">C7C46_08335</name>
</gene>
<comment type="function">
    <text evidence="6">Toxic component of a toxin-antitoxin (TA) system. An RNase.</text>
</comment>
<keyword evidence="4 6" id="KW-0378">Hydrolase</keyword>
<dbReference type="CDD" id="cd09873">
    <property type="entry name" value="PIN_Pae0151-like"/>
    <property type="match status" value="1"/>
</dbReference>
<dbReference type="InterPro" id="IPR029060">
    <property type="entry name" value="PIN-like_dom_sf"/>
</dbReference>
<evidence type="ECO:0000313" key="9">
    <source>
        <dbReference type="Proteomes" id="UP000248039"/>
    </source>
</evidence>
<keyword evidence="5 6" id="KW-0460">Magnesium</keyword>
<feature type="binding site" evidence="6">
    <location>
        <position position="8"/>
    </location>
    <ligand>
        <name>Mg(2+)</name>
        <dbReference type="ChEBI" id="CHEBI:18420"/>
    </ligand>
</feature>
<accession>A0A2V4P2U8</accession>
<dbReference type="InterPro" id="IPR044153">
    <property type="entry name" value="PIN_Pae0151-like"/>
</dbReference>
<evidence type="ECO:0000256" key="5">
    <source>
        <dbReference type="ARBA" id="ARBA00022842"/>
    </source>
</evidence>
<keyword evidence="6" id="KW-0800">Toxin</keyword>
<keyword evidence="1 6" id="KW-1277">Toxin-antitoxin system</keyword>
<proteinExistence type="inferred from homology"/>
<comment type="caution">
    <text evidence="8">The sequence shown here is derived from an EMBL/GenBank/DDBJ whole genome shotgun (WGS) entry which is preliminary data.</text>
</comment>
<evidence type="ECO:0000256" key="6">
    <source>
        <dbReference type="HAMAP-Rule" id="MF_00265"/>
    </source>
</evidence>
<dbReference type="HAMAP" id="MF_00265">
    <property type="entry name" value="VapC_Nob1"/>
    <property type="match status" value="1"/>
</dbReference>
<dbReference type="Proteomes" id="UP000248039">
    <property type="component" value="Unassembled WGS sequence"/>
</dbReference>
<evidence type="ECO:0000256" key="2">
    <source>
        <dbReference type="ARBA" id="ARBA00022722"/>
    </source>
</evidence>
<reference evidence="8 9" key="1">
    <citation type="submission" date="2018-03" db="EMBL/GenBank/DDBJ databases">
        <title>Bioinformatic expansion and discovery of thiopeptide antibiotics.</title>
        <authorList>
            <person name="Schwalen C.J."/>
            <person name="Hudson G.A."/>
            <person name="Mitchell D.A."/>
        </authorList>
    </citation>
    <scope>NUCLEOTIDE SEQUENCE [LARGE SCALE GENOMIC DNA]</scope>
    <source>
        <strain evidence="8 9">ATCC 21389</strain>
    </source>
</reference>
<dbReference type="EC" id="3.1.-.-" evidence="6"/>
<evidence type="ECO:0000256" key="3">
    <source>
        <dbReference type="ARBA" id="ARBA00022723"/>
    </source>
</evidence>
<feature type="binding site" evidence="6">
    <location>
        <position position="99"/>
    </location>
    <ligand>
        <name>Mg(2+)</name>
        <dbReference type="ChEBI" id="CHEBI:18420"/>
    </ligand>
</feature>
<dbReference type="RefSeq" id="WP_110667332.1">
    <property type="nucleotide sequence ID" value="NZ_PYBW01000027.1"/>
</dbReference>
<comment type="cofactor">
    <cofactor evidence="6">
        <name>Mg(2+)</name>
        <dbReference type="ChEBI" id="CHEBI:18420"/>
    </cofactor>
</comment>
<dbReference type="InterPro" id="IPR002716">
    <property type="entry name" value="PIN_dom"/>
</dbReference>
<dbReference type="OrthoDB" id="4377304at2"/>
<comment type="similarity">
    <text evidence="6">Belongs to the PINc/VapC protein family.</text>
</comment>
<dbReference type="Pfam" id="PF01850">
    <property type="entry name" value="PIN"/>
    <property type="match status" value="1"/>
</dbReference>
<organism evidence="8 9">
    <name type="scientific">Streptomyces tateyamensis</name>
    <dbReference type="NCBI Taxonomy" id="565073"/>
    <lineage>
        <taxon>Bacteria</taxon>
        <taxon>Bacillati</taxon>
        <taxon>Actinomycetota</taxon>
        <taxon>Actinomycetes</taxon>
        <taxon>Kitasatosporales</taxon>
        <taxon>Streptomycetaceae</taxon>
        <taxon>Streptomyces</taxon>
    </lineage>
</organism>
<dbReference type="GO" id="GO:0090729">
    <property type="term" value="F:toxin activity"/>
    <property type="evidence" value="ECO:0007669"/>
    <property type="project" value="UniProtKB-KW"/>
</dbReference>
<dbReference type="SUPFAM" id="SSF88723">
    <property type="entry name" value="PIN domain-like"/>
    <property type="match status" value="1"/>
</dbReference>
<dbReference type="PANTHER" id="PTHR35901">
    <property type="entry name" value="RIBONUCLEASE VAPC3"/>
    <property type="match status" value="1"/>
</dbReference>
<name>A0A2V4P2U8_9ACTN</name>
<keyword evidence="2 6" id="KW-0540">Nuclease</keyword>
<sequence length="134" mass="14569">MNLSVVIDCSALVRVLTDHGPAGWAVRDRLRGLDALAAPSLLDYELVSALFGMVRGGKLAEKEAVKAVADYQALAITRHETLILWQRVRELHHNISAYDAQYVALAETLGVPLITSDARIQRSGAARCSIEVFG</sequence>
<evidence type="ECO:0000313" key="8">
    <source>
        <dbReference type="EMBL" id="PYC83754.1"/>
    </source>
</evidence>
<dbReference type="InterPro" id="IPR022907">
    <property type="entry name" value="VapC_family"/>
</dbReference>
<dbReference type="GO" id="GO:0016787">
    <property type="term" value="F:hydrolase activity"/>
    <property type="evidence" value="ECO:0007669"/>
    <property type="project" value="UniProtKB-KW"/>
</dbReference>
<feature type="domain" description="PIN" evidence="7">
    <location>
        <begin position="5"/>
        <end position="122"/>
    </location>
</feature>
<keyword evidence="3 6" id="KW-0479">Metal-binding</keyword>
<dbReference type="GO" id="GO:0000287">
    <property type="term" value="F:magnesium ion binding"/>
    <property type="evidence" value="ECO:0007669"/>
    <property type="project" value="UniProtKB-UniRule"/>
</dbReference>
<dbReference type="InterPro" id="IPR051619">
    <property type="entry name" value="TypeII_TA_RNase_PINc/VapC"/>
</dbReference>